<feature type="compositionally biased region" description="Polar residues" evidence="1">
    <location>
        <begin position="178"/>
        <end position="194"/>
    </location>
</feature>
<feature type="compositionally biased region" description="Low complexity" evidence="1">
    <location>
        <begin position="139"/>
        <end position="148"/>
    </location>
</feature>
<evidence type="ECO:0000313" key="3">
    <source>
        <dbReference type="Proteomes" id="UP000037035"/>
    </source>
</evidence>
<proteinExistence type="predicted"/>
<evidence type="ECO:0000256" key="1">
    <source>
        <dbReference type="SAM" id="MobiDB-lite"/>
    </source>
</evidence>
<reference evidence="2 3" key="1">
    <citation type="submission" date="2015-08" db="EMBL/GenBank/DDBJ databases">
        <title>Next Generation Sequencing and Analysis of the Genome of Puccinia sorghi L Schw, the Causal Agent of Maize Common Rust.</title>
        <authorList>
            <person name="Rochi L."/>
            <person name="Burguener G."/>
            <person name="Darino M."/>
            <person name="Turjanski A."/>
            <person name="Kreff E."/>
            <person name="Dieguez M.J."/>
            <person name="Sacco F."/>
        </authorList>
    </citation>
    <scope>NUCLEOTIDE SEQUENCE [LARGE SCALE GENOMIC DNA]</scope>
    <source>
        <strain evidence="2 3">RO10H11247</strain>
    </source>
</reference>
<dbReference type="EMBL" id="LAVV01004765">
    <property type="protein sequence ID" value="KNZ61274.1"/>
    <property type="molecule type" value="Genomic_DNA"/>
</dbReference>
<protein>
    <submittedName>
        <fullName evidence="2">Uncharacterized protein</fullName>
    </submittedName>
</protein>
<feature type="region of interest" description="Disordered" evidence="1">
    <location>
        <begin position="44"/>
        <end position="235"/>
    </location>
</feature>
<dbReference type="Proteomes" id="UP000037035">
    <property type="component" value="Unassembled WGS sequence"/>
</dbReference>
<feature type="compositionally biased region" description="Low complexity" evidence="1">
    <location>
        <begin position="217"/>
        <end position="235"/>
    </location>
</feature>
<keyword evidence="3" id="KW-1185">Reference proteome</keyword>
<accession>A0A0L6VKN9</accession>
<dbReference type="AlphaFoldDB" id="A0A0L6VKN9"/>
<gene>
    <name evidence="2" type="ORF">VP01_1428g3</name>
</gene>
<evidence type="ECO:0000313" key="2">
    <source>
        <dbReference type="EMBL" id="KNZ61274.1"/>
    </source>
</evidence>
<name>A0A0L6VKN9_9BASI</name>
<comment type="caution">
    <text evidence="2">The sequence shown here is derived from an EMBL/GenBank/DDBJ whole genome shotgun (WGS) entry which is preliminary data.</text>
</comment>
<dbReference type="OrthoDB" id="2501049at2759"/>
<organism evidence="2 3">
    <name type="scientific">Puccinia sorghi</name>
    <dbReference type="NCBI Taxonomy" id="27349"/>
    <lineage>
        <taxon>Eukaryota</taxon>
        <taxon>Fungi</taxon>
        <taxon>Dikarya</taxon>
        <taxon>Basidiomycota</taxon>
        <taxon>Pucciniomycotina</taxon>
        <taxon>Pucciniomycetes</taxon>
        <taxon>Pucciniales</taxon>
        <taxon>Pucciniaceae</taxon>
        <taxon>Puccinia</taxon>
    </lineage>
</organism>
<feature type="compositionally biased region" description="Basic residues" evidence="1">
    <location>
        <begin position="201"/>
        <end position="213"/>
    </location>
</feature>
<dbReference type="VEuPathDB" id="FungiDB:VP01_1428g3"/>
<feature type="compositionally biased region" description="Polar residues" evidence="1">
    <location>
        <begin position="86"/>
        <end position="98"/>
    </location>
</feature>
<feature type="compositionally biased region" description="Polar residues" evidence="1">
    <location>
        <begin position="46"/>
        <end position="58"/>
    </location>
</feature>
<sequence length="235" mass="25425">MSANPADITQDGDQVNLQEFQTRLENSLGNIQALVETWLPKELRSAHTQSANQLSSKQKPLCGLDSTRPRNSKLGLGSAPPKHHPSQLTTSKLHSQLTKKPKTDLELGKVAEILPGHHLRDEESEEDSRASTIGRKRPAPSAASASSSFDLLLQPPSKLAKLTSSSPPPRKKKEHSPTSHPTPASKPSCNTNPPILNPHGLSKRQLKKMRKLERARSLAASTAASTNSTQSSSIK</sequence>